<feature type="domain" description="MHC class II beta chain N-terminal" evidence="10">
    <location>
        <begin position="38"/>
        <end position="112"/>
    </location>
</feature>
<feature type="non-terminal residue" evidence="11">
    <location>
        <position position="153"/>
    </location>
</feature>
<sequence length="153" mass="16960">SGDPGWARSSAGAAGGCWGGTPELCPALTGVFQEMVKHECHFINGTEKVRFVARYIYNRQQSIHFDSDVGVYVGDTPLGEKNAKIWNSDPAKLENVRAAVDRYCRQNYEGFRPFSVERRACPSRWCPPSSSQPGPGRLLCSVMDFYPAAIQVR</sequence>
<dbReference type="Gene3D" id="3.10.320.10">
    <property type="entry name" value="Class II Histocompatibility Antigen, M Beta Chain, Chain B, domain 1"/>
    <property type="match status" value="1"/>
</dbReference>
<name>A0A7K7DNZ2_PHEME</name>
<keyword evidence="12" id="KW-1185">Reference proteome</keyword>
<evidence type="ECO:0000256" key="2">
    <source>
        <dbReference type="ARBA" id="ARBA00022692"/>
    </source>
</evidence>
<comment type="subcellular location">
    <subcellularLocation>
        <location evidence="1">Membrane</location>
        <topology evidence="1">Single-pass type I membrane protein</topology>
    </subcellularLocation>
</comment>
<evidence type="ECO:0000256" key="1">
    <source>
        <dbReference type="ARBA" id="ARBA00004479"/>
    </source>
</evidence>
<evidence type="ECO:0000256" key="9">
    <source>
        <dbReference type="ARBA" id="ARBA00023182"/>
    </source>
</evidence>
<comment type="caution">
    <text evidence="11">The sequence shown here is derived from an EMBL/GenBank/DDBJ whole genome shotgun (WGS) entry which is preliminary data.</text>
</comment>
<dbReference type="GO" id="GO:0002504">
    <property type="term" value="P:antigen processing and presentation of peptide or polysaccharide antigen via MHC class II"/>
    <property type="evidence" value="ECO:0007669"/>
    <property type="project" value="UniProtKB-KW"/>
</dbReference>
<accession>A0A7K7DNZ2</accession>
<dbReference type="PANTHER" id="PTHR19944">
    <property type="entry name" value="MHC CLASS II-RELATED"/>
    <property type="match status" value="1"/>
</dbReference>
<keyword evidence="3" id="KW-0391">Immunity</keyword>
<reference evidence="11 12" key="1">
    <citation type="submission" date="2019-09" db="EMBL/GenBank/DDBJ databases">
        <title>Bird 10,000 Genomes (B10K) Project - Family phase.</title>
        <authorList>
            <person name="Zhang G."/>
        </authorList>
    </citation>
    <scope>NUCLEOTIDE SEQUENCE [LARGE SCALE GENOMIC DNA]</scope>
    <source>
        <strain evidence="11">OUT-0018</strain>
        <tissue evidence="11">Muscle</tissue>
    </source>
</reference>
<dbReference type="FunFam" id="3.10.320.10:FF:000001">
    <property type="entry name" value="HLA class II histocompatibility antigen, DRB1-1 beta chain"/>
    <property type="match status" value="1"/>
</dbReference>
<keyword evidence="7" id="KW-1015">Disulfide bond</keyword>
<evidence type="ECO:0000313" key="12">
    <source>
        <dbReference type="Proteomes" id="UP000578259"/>
    </source>
</evidence>
<evidence type="ECO:0000256" key="7">
    <source>
        <dbReference type="ARBA" id="ARBA00023157"/>
    </source>
</evidence>
<proteinExistence type="predicted"/>
<dbReference type="SMART" id="SM00921">
    <property type="entry name" value="MHC_II_beta"/>
    <property type="match status" value="1"/>
</dbReference>
<dbReference type="PANTHER" id="PTHR19944:SF99">
    <property type="entry name" value="HLA CLASS II HISTOCOMPATIBILITY ANTIGEN, DRB1 BETA CHAIN"/>
    <property type="match status" value="1"/>
</dbReference>
<dbReference type="InterPro" id="IPR050160">
    <property type="entry name" value="MHC/Immunoglobulin"/>
</dbReference>
<evidence type="ECO:0000313" key="11">
    <source>
        <dbReference type="EMBL" id="NWY34502.1"/>
    </source>
</evidence>
<dbReference type="InterPro" id="IPR011162">
    <property type="entry name" value="MHC_I/II-like_Ag-recog"/>
</dbReference>
<dbReference type="InterPro" id="IPR000353">
    <property type="entry name" value="MHC_II_b_N"/>
</dbReference>
<keyword evidence="5" id="KW-1064">Adaptive immunity</keyword>
<dbReference type="GO" id="GO:0042613">
    <property type="term" value="C:MHC class II protein complex"/>
    <property type="evidence" value="ECO:0007669"/>
    <property type="project" value="UniProtKB-KW"/>
</dbReference>
<dbReference type="GO" id="GO:0002250">
    <property type="term" value="P:adaptive immune response"/>
    <property type="evidence" value="ECO:0007669"/>
    <property type="project" value="UniProtKB-KW"/>
</dbReference>
<dbReference type="SUPFAM" id="SSF54452">
    <property type="entry name" value="MHC antigen-recognition domain"/>
    <property type="match status" value="1"/>
</dbReference>
<keyword evidence="2" id="KW-0812">Transmembrane</keyword>
<evidence type="ECO:0000256" key="4">
    <source>
        <dbReference type="ARBA" id="ARBA00022989"/>
    </source>
</evidence>
<evidence type="ECO:0000256" key="8">
    <source>
        <dbReference type="ARBA" id="ARBA00023180"/>
    </source>
</evidence>
<protein>
    <submittedName>
        <fullName evidence="11">HB2J protein</fullName>
    </submittedName>
</protein>
<keyword evidence="8" id="KW-0325">Glycoprotein</keyword>
<evidence type="ECO:0000256" key="6">
    <source>
        <dbReference type="ARBA" id="ARBA00023136"/>
    </source>
</evidence>
<feature type="non-terminal residue" evidence="11">
    <location>
        <position position="1"/>
    </location>
</feature>
<dbReference type="AlphaFoldDB" id="A0A7K7DNZ2"/>
<keyword evidence="4" id="KW-1133">Transmembrane helix</keyword>
<dbReference type="EMBL" id="VZSJ01022448">
    <property type="protein sequence ID" value="NWY34502.1"/>
    <property type="molecule type" value="Genomic_DNA"/>
</dbReference>
<keyword evidence="6" id="KW-0472">Membrane</keyword>
<evidence type="ECO:0000256" key="3">
    <source>
        <dbReference type="ARBA" id="ARBA00022859"/>
    </source>
</evidence>
<gene>
    <name evidence="11" type="primary">H2eb1</name>
    <name evidence="11" type="ORF">PHEMEL_R13297</name>
</gene>
<evidence type="ECO:0000259" key="10">
    <source>
        <dbReference type="SMART" id="SM00921"/>
    </source>
</evidence>
<dbReference type="Proteomes" id="UP000578259">
    <property type="component" value="Unassembled WGS sequence"/>
</dbReference>
<dbReference type="InterPro" id="IPR014745">
    <property type="entry name" value="MHC_II_a/b_N"/>
</dbReference>
<dbReference type="Pfam" id="PF00969">
    <property type="entry name" value="MHC_II_beta"/>
    <property type="match status" value="1"/>
</dbReference>
<keyword evidence="9" id="KW-0491">MHC II</keyword>
<organism evidence="11 12">
    <name type="scientific">Pheucticus melanocephalus</name>
    <name type="common">Black-headed grosbeak</name>
    <name type="synonym">Guiraca melanocephala</name>
    <dbReference type="NCBI Taxonomy" id="371919"/>
    <lineage>
        <taxon>Eukaryota</taxon>
        <taxon>Metazoa</taxon>
        <taxon>Chordata</taxon>
        <taxon>Craniata</taxon>
        <taxon>Vertebrata</taxon>
        <taxon>Euteleostomi</taxon>
        <taxon>Archelosauria</taxon>
        <taxon>Archosauria</taxon>
        <taxon>Dinosauria</taxon>
        <taxon>Saurischia</taxon>
        <taxon>Theropoda</taxon>
        <taxon>Coelurosauria</taxon>
        <taxon>Aves</taxon>
        <taxon>Neognathae</taxon>
        <taxon>Neoaves</taxon>
        <taxon>Telluraves</taxon>
        <taxon>Australaves</taxon>
        <taxon>Passeriformes</taxon>
        <taxon>Cardinalidae</taxon>
        <taxon>Pheucticus</taxon>
    </lineage>
</organism>
<evidence type="ECO:0000256" key="5">
    <source>
        <dbReference type="ARBA" id="ARBA00023130"/>
    </source>
</evidence>